<dbReference type="STRING" id="1469144.LI90_4268"/>
<sequence length="398" mass="42503">MCRWESPTRPTRPDERYQVLLGYLYARSPAGGVALGSGSDFAYLLEALAAFGVGEDRLRELSETIARTVAFDTGRSTSLPAWLSPTLQADLAGALVDPDRVGEDCLVQLGHAVTTLAGQVGQVPFARLQVGLAPLVESCHRLRAGAQPAPVRQQLAAVAADAFALAARVAFELRDDQAAVALYGQATKAAGELPDPWTVAAVLTSRAMVTYYATADLQAARRLADAAARHAAAGSSVLMRARAAALQAEMAARAGADRRALPALKLAWHHADADTNGDPASGRFSEDRLGGFEGVVRLHLGHVNSAQTHLERCRDALTRPRDRVQRAIVTADLALARLRGGDPQTAAQDLHECISLTAATRGRVATQRISQVRSALNPWRHEPWVAEVDDHLHTVLLA</sequence>
<organism evidence="1 2">
    <name type="scientific">Carbonactinospora thermoautotrophica</name>
    <dbReference type="NCBI Taxonomy" id="1469144"/>
    <lineage>
        <taxon>Bacteria</taxon>
        <taxon>Bacillati</taxon>
        <taxon>Actinomycetota</taxon>
        <taxon>Actinomycetes</taxon>
        <taxon>Kitasatosporales</taxon>
        <taxon>Carbonactinosporaceae</taxon>
        <taxon>Carbonactinospora</taxon>
    </lineage>
</organism>
<evidence type="ECO:0000313" key="1">
    <source>
        <dbReference type="EMBL" id="KWX03217.1"/>
    </source>
</evidence>
<proteinExistence type="predicted"/>
<dbReference type="Proteomes" id="UP000070188">
    <property type="component" value="Unassembled WGS sequence"/>
</dbReference>
<evidence type="ECO:0008006" key="3">
    <source>
        <dbReference type="Google" id="ProtNLM"/>
    </source>
</evidence>
<dbReference type="EMBL" id="LAXD01000001">
    <property type="protein sequence ID" value="KWX03217.1"/>
    <property type="molecule type" value="Genomic_DNA"/>
</dbReference>
<evidence type="ECO:0000313" key="2">
    <source>
        <dbReference type="Proteomes" id="UP000070188"/>
    </source>
</evidence>
<reference evidence="2" key="1">
    <citation type="submission" date="2015-04" db="EMBL/GenBank/DDBJ databases">
        <title>Physiological reanalysis, assessment of diazotrophy, and genome sequences of multiple isolates of Streptomyces thermoautotrophicus.</title>
        <authorList>
            <person name="MacKellar D.C."/>
            <person name="Lieber L."/>
            <person name="Norman J."/>
            <person name="Bolger A."/>
            <person name="Tobin C."/>
            <person name="Murray J.W."/>
            <person name="Chang R."/>
            <person name="Ford T."/>
            <person name="Nguyen P.Q."/>
            <person name="Woodward J."/>
            <person name="Permingeat H."/>
            <person name="Joshi N.S."/>
            <person name="Silver P.A."/>
            <person name="Usadel B."/>
            <person name="Rutherford A.W."/>
            <person name="Friesen M."/>
            <person name="Prell J."/>
        </authorList>
    </citation>
    <scope>NUCLEOTIDE SEQUENCE [LARGE SCALE GENOMIC DNA]</scope>
    <source>
        <strain evidence="2">H1</strain>
    </source>
</reference>
<dbReference type="AlphaFoldDB" id="A0A132MZI1"/>
<gene>
    <name evidence="1" type="ORF">LI90_4268</name>
</gene>
<dbReference type="PATRIC" id="fig|1469144.10.peg.4579"/>
<comment type="caution">
    <text evidence="1">The sequence shown here is derived from an EMBL/GenBank/DDBJ whole genome shotgun (WGS) entry which is preliminary data.</text>
</comment>
<accession>A0A132MZI1</accession>
<keyword evidence="2" id="KW-1185">Reference proteome</keyword>
<name>A0A132MZI1_9ACTN</name>
<protein>
    <recommendedName>
        <fullName evidence="3">Transcriptional regulator</fullName>
    </recommendedName>
</protein>